<organism evidence="1 2">
    <name type="scientific">Roseiarcus fermentans</name>
    <dbReference type="NCBI Taxonomy" id="1473586"/>
    <lineage>
        <taxon>Bacteria</taxon>
        <taxon>Pseudomonadati</taxon>
        <taxon>Pseudomonadota</taxon>
        <taxon>Alphaproteobacteria</taxon>
        <taxon>Hyphomicrobiales</taxon>
        <taxon>Roseiarcaceae</taxon>
        <taxon>Roseiarcus</taxon>
    </lineage>
</organism>
<evidence type="ECO:0000313" key="1">
    <source>
        <dbReference type="EMBL" id="RBP11158.1"/>
    </source>
</evidence>
<evidence type="ECO:0000313" key="2">
    <source>
        <dbReference type="Proteomes" id="UP000253529"/>
    </source>
</evidence>
<name>A0A366F946_9HYPH</name>
<dbReference type="InterPro" id="IPR011050">
    <property type="entry name" value="Pectin_lyase_fold/virulence"/>
</dbReference>
<gene>
    <name evidence="1" type="ORF">DFR50_11744</name>
</gene>
<feature type="non-terminal residue" evidence="1">
    <location>
        <position position="1"/>
    </location>
</feature>
<protein>
    <submittedName>
        <fullName evidence="1">Uncharacterized protein</fullName>
    </submittedName>
</protein>
<keyword evidence="2" id="KW-1185">Reference proteome</keyword>
<comment type="caution">
    <text evidence="1">The sequence shown here is derived from an EMBL/GenBank/DDBJ whole genome shotgun (WGS) entry which is preliminary data.</text>
</comment>
<dbReference type="RefSeq" id="WP_170153237.1">
    <property type="nucleotide sequence ID" value="NZ_QNRK01000017.1"/>
</dbReference>
<dbReference type="Proteomes" id="UP000253529">
    <property type="component" value="Unassembled WGS sequence"/>
</dbReference>
<dbReference type="SUPFAM" id="SSF51126">
    <property type="entry name" value="Pectin lyase-like"/>
    <property type="match status" value="1"/>
</dbReference>
<dbReference type="EMBL" id="QNRK01000017">
    <property type="protein sequence ID" value="RBP11158.1"/>
    <property type="molecule type" value="Genomic_DNA"/>
</dbReference>
<sequence>GNFYLGYNFTGTTVGGGAIKNDSGATFDFQSASSVTSNTGTTGFTNAGTLEQTVTTGTTDIAVALTNTGLVSAQTGTLRFDGGGTSSAAGSFAASSGATLDFNTGTYTISGGAFTGAGEMQVSGATVTISAAATFGGLLEVDWGALALGANAATAASFAQTGGAITGTNTLTVSGAATFSGYNWVAQTGTGTTVLAGATTDSSGYFALDGGRVLENKGTFTANATSGGYFSIGYTPFGTSVGGGTIKNDAGATFDFQSATSVSDNYGSASFVNAGTLEQTVTTGTTDIGVAFTNSGAVSVQAGTLRFDGGGTSSAAGSFAVASGATLDFNSGAFTIAAGPFSGAGEVQVSGATVTIAATPTFGGLLEVDSGTLALGANAATAGSFAQTGGTISGTNKLTISGAATFSGYNYDVETGTGTTLLQGATTVSSAYIALDGGRVLENAGTLTVNAASGYGNFYLGYNPNGTTVGGGTIKNDAGATFNFQSASYVYSNTGTTAFINAGALKQTVMTGTTDVAVAFTNTGTVSVQTGTLEFDGGGSSSASAFTVASGATLDFGGGTFAISGGTVNGAGALGVSGGTLALGANAVTAPSLAQTGGTIAGTGTLTVTGAAAFSGGSYDAETGPGTTLLQGATTDTAYDITLDGGRVLENAGTFTVNATGGYGNFNLGFNAYTTYVGGGTIQNDAGATFAFQSASTIYDYPVAGKTTAFVNKGALTQSVTTGVTDIQVAFTNTGTVSVQTGTLEFDGGGTSSASAFTVASGATLDFGGGTFAISGGTFNVAGTVAVSGGTLALGNNLVTAPSFAVQVSGGTLALGANAVTAPSFAQTGGTISGTGTLTVSGAASFTGGNWDTETGAGTTLLQGATTDSAAYIALDGGRVLENAGTFTVNAAGGNFYLGYNPYGTPAGGGSIKNDAGATFTFQSASTIVNNSGTTGFINAGALTQSLTTGTTDIQVAFTNTGAVSVKTGTLEFDGGGTSSASAFTVASGATLDFGGSGTFALSAGTVNGAGTLGVSGGMLALGANAVTAPSLAQTGGTISGTGKLTVTGAATFTGSNNDQETGTGTTLLQGATTDSAAYIALDGGRVLENAGTFTVNAAGGYGNFYLGYNPYGTPVGGGSIKNDAGATFNFQSASYVYNNSGTTAFINAGTLTQSVTTGTTDIQVAFTNTGTVSVQKGTLQFDGGGTSTGGFAVASGATLDFNTGTFTLSGGSIGGAGAVKVTGGALAIGASFTDSAGLNLATSNGAALALNGNILTLAGATNAISGKVTGAGTLKVTGAATLTAVTAGAAGAAVTIDDAGSLTLAGADTVTGALKIEASATATISGTLNAAAAVTFAGAGATLNLSAPASFASTIGGLGFDDTIFLKGITATSATLNASNQLVVANGATTVATLKLSGANTGLAFVTQAATGGTNVIALPKVATVAQYLQVPTLFDLIPGGFSISDTAAAISGGLNALGDAHINAITVSDNGAVGATVAQIASDAAALGKLVNANATPYQLAISDTAANVQAGLPTLQANLAHIASIAASGGPVVVPVATFAADRGALDTIAGGFAIGDTAANLSAALDTLGDANIVSITVSDSLPVGVTMGQLASDAAAIGKLANASATPSMLAVSDTAANVASGLATLEADVAHIASIAASGGPLVVSVATYAADKAALDKIAGGFAVSDTAANLSGAFDSLVDANILGITVSDNGAVGATVGQLTSDATALGKLANASATPFQLAISDTAANVQAGLATLEADAANIASIAASGGPVVVSVATYAADKAALDKIAGGFAILDTAANLSAALDTLGDAGIVAITVSDNGAIGVTVGQLTSDAAAIGKLANAGATPLQLAISDTAANVQAGLATLEAEVANIASIAASGGPVAVSAATYAADKAALDKIAGGFAILDTAANLSAALDTLGDAGVLSITVSDSAPVGLTVGQIASDAATLAKLANASASPWQLAIADTAANVQAALPALLLANGHIASIATTGGTVAVSVATFTADKALLDKIVNGFAVSDTAAHVQASLAALGDADIASITATGGPLVVSGATVSTNKAVLDKIDGGFAVKDTAANISANLAALVDPAVTTITVSDSAAVKATVAQTTSDATAIAKLVNANATPYKLAIADTAANVVAGIASLQAAVAHIGAITATGAVVVPVATFTADKAALDKIVGGFAVKDTAANISPSLAALGGDANAKTITVSDNLAVTVTDAQITNAAAALAKLVNANATPYTLAVKDTLTAIVGDLTALDANTHVVSLTGTSGAATLSAGAIAAQSLSLSGATTALTLAEILAYGGSFSEAAGSTVSIAAGDTLTLTGKTTISGGVSGAGTLALAGGATTIGAGGGLSVANLAVSGTTVTLGESLTYAGAFAAGAGTTLALNGGALTLTGADSFTGAATSGANALNEKGVAAVSGLTIGATTTFNDSGVVNESVASATVGDAVATHVAKLAILAGGVWDLLDGNGIARGAATGSTIANAGLLEKTGGANVSVIAPALTNSGVNTGGASVNGGVYVNSGTLDIQGAVTGGTVAAPATDTISGGATLEFDSSVGVSTALHAQNVVFAGSGALDLTSPQGFWGEISGFAANDSVALLGSWTLSSFAEVGGVGELTLAQGGTKHRFDFAGSFTAGSFAVASSTTGAVTTTTITHT</sequence>
<accession>A0A366F946</accession>
<reference evidence="1 2" key="1">
    <citation type="submission" date="2018-06" db="EMBL/GenBank/DDBJ databases">
        <title>Genomic Encyclopedia of Type Strains, Phase IV (KMG-IV): sequencing the most valuable type-strain genomes for metagenomic binning, comparative biology and taxonomic classification.</title>
        <authorList>
            <person name="Goeker M."/>
        </authorList>
    </citation>
    <scope>NUCLEOTIDE SEQUENCE [LARGE SCALE GENOMIC DNA]</scope>
    <source>
        <strain evidence="1 2">DSM 24875</strain>
    </source>
</reference>
<proteinExistence type="predicted"/>